<reference evidence="2" key="1">
    <citation type="submission" date="2019-08" db="EMBL/GenBank/DDBJ databases">
        <authorList>
            <person name="Kucharzyk K."/>
            <person name="Murdoch R.W."/>
            <person name="Higgins S."/>
            <person name="Loffler F."/>
        </authorList>
    </citation>
    <scope>NUCLEOTIDE SEQUENCE</scope>
</reference>
<dbReference type="EMBL" id="VSSQ01013549">
    <property type="protein sequence ID" value="MPM51739.1"/>
    <property type="molecule type" value="Genomic_DNA"/>
</dbReference>
<comment type="caution">
    <text evidence="2">The sequence shown here is derived from an EMBL/GenBank/DDBJ whole genome shotgun (WGS) entry which is preliminary data.</text>
</comment>
<evidence type="ECO:0000256" key="1">
    <source>
        <dbReference type="SAM" id="MobiDB-lite"/>
    </source>
</evidence>
<feature type="region of interest" description="Disordered" evidence="1">
    <location>
        <begin position="1"/>
        <end position="25"/>
    </location>
</feature>
<protein>
    <submittedName>
        <fullName evidence="2">Uncharacterized protein</fullName>
    </submittedName>
</protein>
<evidence type="ECO:0000313" key="2">
    <source>
        <dbReference type="EMBL" id="MPM51739.1"/>
    </source>
</evidence>
<dbReference type="AlphaFoldDB" id="A0A645AEY8"/>
<accession>A0A645AEY8</accession>
<feature type="region of interest" description="Disordered" evidence="1">
    <location>
        <begin position="38"/>
        <end position="82"/>
    </location>
</feature>
<sequence>MGVCPQGVGTVRRMPARGRAGRGGPVEAAVRAVRGRGCGPGVAGTRDPTAHGLEAASVRSGRGRDPPTPGPGWRGCAEERGPQRMSIRRDIAWQLDITVPVARRRCGRGAELTVIIPPAGA</sequence>
<name>A0A645AEY8_9ZZZZ</name>
<gene>
    <name evidence="2" type="ORF">SDC9_98490</name>
</gene>
<organism evidence="2">
    <name type="scientific">bioreactor metagenome</name>
    <dbReference type="NCBI Taxonomy" id="1076179"/>
    <lineage>
        <taxon>unclassified sequences</taxon>
        <taxon>metagenomes</taxon>
        <taxon>ecological metagenomes</taxon>
    </lineage>
</organism>
<proteinExistence type="predicted"/>